<comment type="caution">
    <text evidence="2">The sequence shown here is derived from an EMBL/GenBank/DDBJ whole genome shotgun (WGS) entry which is preliminary data.</text>
</comment>
<feature type="region of interest" description="Disordered" evidence="1">
    <location>
        <begin position="163"/>
        <end position="194"/>
    </location>
</feature>
<organism evidence="2 3">
    <name type="scientific">Prorocentrum cordatum</name>
    <dbReference type="NCBI Taxonomy" id="2364126"/>
    <lineage>
        <taxon>Eukaryota</taxon>
        <taxon>Sar</taxon>
        <taxon>Alveolata</taxon>
        <taxon>Dinophyceae</taxon>
        <taxon>Prorocentrales</taxon>
        <taxon>Prorocentraceae</taxon>
        <taxon>Prorocentrum</taxon>
    </lineage>
</organism>
<dbReference type="EMBL" id="CAUYUJ010004446">
    <property type="protein sequence ID" value="CAK0809583.1"/>
    <property type="molecule type" value="Genomic_DNA"/>
</dbReference>
<keyword evidence="3" id="KW-1185">Reference proteome</keyword>
<evidence type="ECO:0000313" key="2">
    <source>
        <dbReference type="EMBL" id="CAK0809583.1"/>
    </source>
</evidence>
<evidence type="ECO:0000313" key="3">
    <source>
        <dbReference type="Proteomes" id="UP001189429"/>
    </source>
</evidence>
<reference evidence="2" key="1">
    <citation type="submission" date="2023-10" db="EMBL/GenBank/DDBJ databases">
        <authorList>
            <person name="Chen Y."/>
            <person name="Shah S."/>
            <person name="Dougan E. K."/>
            <person name="Thang M."/>
            <person name="Chan C."/>
        </authorList>
    </citation>
    <scope>NUCLEOTIDE SEQUENCE [LARGE SCALE GENOMIC DNA]</scope>
</reference>
<evidence type="ECO:0000256" key="1">
    <source>
        <dbReference type="SAM" id="MobiDB-lite"/>
    </source>
</evidence>
<feature type="compositionally biased region" description="Low complexity" evidence="1">
    <location>
        <begin position="176"/>
        <end position="188"/>
    </location>
</feature>
<name>A0ABN9QUF1_9DINO</name>
<feature type="region of interest" description="Disordered" evidence="1">
    <location>
        <begin position="212"/>
        <end position="244"/>
    </location>
</feature>
<proteinExistence type="predicted"/>
<protein>
    <submittedName>
        <fullName evidence="2">Uncharacterized protein</fullName>
    </submittedName>
</protein>
<gene>
    <name evidence="2" type="ORF">PCOR1329_LOCUS14805</name>
</gene>
<dbReference type="Proteomes" id="UP001189429">
    <property type="component" value="Unassembled WGS sequence"/>
</dbReference>
<accession>A0ABN9QUF1</accession>
<feature type="compositionally biased region" description="Basic residues" evidence="1">
    <location>
        <begin position="163"/>
        <end position="175"/>
    </location>
</feature>
<sequence>MEKCDKQRSELAGVKTELKDKIVTEDAAARGAEQEQAVLERTQQLVRETGSLVQSALGTQLEELQKKQALFAEYFQDLLKEHLSYSEEQLRRLRARADAASTSEERGEVASAARAAEEAFGRFRTEHAETFSGIPEEVVITRLEGEFRAIVELVGSRRPPRARRRLRPRRGRRPRAVASRCWPTTRAGRGQRARRPLAQIARRQLWPLRRRMWPSRPRPTTPPRAAVRRGRSCEAESLAGAAEQ</sequence>